<feature type="region of interest" description="Disordered" evidence="9">
    <location>
        <begin position="271"/>
        <end position="295"/>
    </location>
</feature>
<feature type="region of interest" description="Disordered" evidence="9">
    <location>
        <begin position="1"/>
        <end position="117"/>
    </location>
</feature>
<dbReference type="InterPro" id="IPR016187">
    <property type="entry name" value="CTDL_fold"/>
</dbReference>
<dbReference type="Ensembl" id="ENSCJPT00005013725.1">
    <property type="protein sequence ID" value="ENSCJPP00005009165.1"/>
    <property type="gene ID" value="ENSCJPG00005008096.1"/>
</dbReference>
<proteinExistence type="predicted"/>
<feature type="domain" description="Collagen IV NC1" evidence="10">
    <location>
        <begin position="331"/>
        <end position="556"/>
    </location>
</feature>
<dbReference type="PROSITE" id="PS51403">
    <property type="entry name" value="NC1_IV"/>
    <property type="match status" value="1"/>
</dbReference>
<keyword evidence="7" id="KW-0176">Collagen</keyword>
<evidence type="ECO:0000259" key="10">
    <source>
        <dbReference type="PROSITE" id="PS51403"/>
    </source>
</evidence>
<feature type="region of interest" description="Disordered" evidence="9">
    <location>
        <begin position="132"/>
        <end position="164"/>
    </location>
</feature>
<evidence type="ECO:0000256" key="4">
    <source>
        <dbReference type="ARBA" id="ARBA00022530"/>
    </source>
</evidence>
<dbReference type="GO" id="GO:0005587">
    <property type="term" value="C:collagen type IV trimer"/>
    <property type="evidence" value="ECO:0007669"/>
    <property type="project" value="TreeGrafter"/>
</dbReference>
<reference evidence="11" key="2">
    <citation type="submission" date="2025-08" db="UniProtKB">
        <authorList>
            <consortium name="Ensembl"/>
        </authorList>
    </citation>
    <scope>IDENTIFICATION</scope>
</reference>
<dbReference type="GeneTree" id="ENSGT00940000153991"/>
<evidence type="ECO:0000256" key="5">
    <source>
        <dbReference type="ARBA" id="ARBA00022737"/>
    </source>
</evidence>
<evidence type="ECO:0000256" key="8">
    <source>
        <dbReference type="ARBA" id="ARBA00023157"/>
    </source>
</evidence>
<dbReference type="Gene3D" id="2.170.240.10">
    <property type="entry name" value="Collagen IV, non-collagenous"/>
    <property type="match status" value="1"/>
</dbReference>
<dbReference type="Proteomes" id="UP000694412">
    <property type="component" value="Chromosome 9"/>
</dbReference>
<dbReference type="InterPro" id="IPR036954">
    <property type="entry name" value="Collagen_IV_NC_sf"/>
</dbReference>
<comment type="function">
    <text evidence="1">Type IV collagen is the major structural component of glomerular basement membranes (GBM), forming a 'chicken-wire' meshwork together with laminins, proteoglycans and entactin/nidogen.</text>
</comment>
<evidence type="ECO:0000256" key="7">
    <source>
        <dbReference type="ARBA" id="ARBA00023119"/>
    </source>
</evidence>
<protein>
    <recommendedName>
        <fullName evidence="10">Collagen IV NC1 domain-containing protein</fullName>
    </recommendedName>
</protein>
<dbReference type="Pfam" id="PF01391">
    <property type="entry name" value="Collagen"/>
    <property type="match status" value="2"/>
</dbReference>
<keyword evidence="12" id="KW-1185">Reference proteome</keyword>
<dbReference type="InterPro" id="IPR050149">
    <property type="entry name" value="Collagen_superfamily"/>
</dbReference>
<evidence type="ECO:0000256" key="1">
    <source>
        <dbReference type="ARBA" id="ARBA00003696"/>
    </source>
</evidence>
<dbReference type="InterPro" id="IPR008160">
    <property type="entry name" value="Collagen"/>
</dbReference>
<sequence length="556" mass="57671">KGFPGVPGLPGIKGPMGLPGLGFPGPPGVRGTPGDFGDDGNIGLPGPKGQKGFRGTAGDPGEEGERGSTIDGKNGAPGPPGIDGQKGVQGDTTYGPPGIPGNRGLPGPAGAQGARGDPGIPGFQGYPGTPGFPGAKGFRGPEGDTGAPGCPGTPGPPCDTRLPGPPGLRGVIGLPGNTGFRGAPGFPGNNGAPGLPGDHGDIGLMGFPGSRGFPGPKGSKGITLEHIYFKCLCFVYLRIYFLRFTEGQPGNPGPPGETVFVRGDPGDIGIQGAPGIPGHRGLQGARGLPGNQGREGPKANSLYLFFCVQKGPPGQTGIPGPPGPHIRSSSGFLLVLHSQSDREPLCPQGMPKLWTGYSLLYLEGQEKAHNQDLGLAGSCLPVFNTMPFAYCNINQVCYYASRNDKSYWLSSAAPLPMTPLSEEEIQPYISRCAVCEAPAQAVAVHSQDQSIPPCPMNWRSLWIGYSFLMHTGSGDQGGGQSLMSPGSCLEDFRSAPFIECQGQRGTCQFFANEYSFWLTTVMPDLQFASAPLSGTIKEGQEQRKKISRCQVCLKHD</sequence>
<dbReference type="SUPFAM" id="SSF56436">
    <property type="entry name" value="C-type lectin-like"/>
    <property type="match status" value="2"/>
</dbReference>
<keyword evidence="5" id="KW-0677">Repeat</keyword>
<keyword evidence="6" id="KW-0084">Basement membrane</keyword>
<comment type="subcellular location">
    <subcellularLocation>
        <location evidence="2">Secreted</location>
        <location evidence="2">Extracellular space</location>
        <location evidence="2">Extracellular matrix</location>
        <location evidence="2">Basement membrane</location>
    </subcellularLocation>
</comment>
<keyword evidence="3" id="KW-0964">Secreted</keyword>
<dbReference type="Pfam" id="PF01413">
    <property type="entry name" value="C4"/>
    <property type="match status" value="2"/>
</dbReference>
<dbReference type="GO" id="GO:0032836">
    <property type="term" value="P:glomerular basement membrane development"/>
    <property type="evidence" value="ECO:0007669"/>
    <property type="project" value="TreeGrafter"/>
</dbReference>
<dbReference type="SMART" id="SM00111">
    <property type="entry name" value="C4"/>
    <property type="match status" value="2"/>
</dbReference>
<organism evidence="11 12">
    <name type="scientific">Coturnix japonica</name>
    <name type="common">Japanese quail</name>
    <name type="synonym">Coturnix coturnix japonica</name>
    <dbReference type="NCBI Taxonomy" id="93934"/>
    <lineage>
        <taxon>Eukaryota</taxon>
        <taxon>Metazoa</taxon>
        <taxon>Chordata</taxon>
        <taxon>Craniata</taxon>
        <taxon>Vertebrata</taxon>
        <taxon>Euteleostomi</taxon>
        <taxon>Archelosauria</taxon>
        <taxon>Archosauria</taxon>
        <taxon>Dinosauria</taxon>
        <taxon>Saurischia</taxon>
        <taxon>Theropoda</taxon>
        <taxon>Coelurosauria</taxon>
        <taxon>Aves</taxon>
        <taxon>Neognathae</taxon>
        <taxon>Galloanserae</taxon>
        <taxon>Galliformes</taxon>
        <taxon>Phasianidae</taxon>
        <taxon>Perdicinae</taxon>
        <taxon>Coturnix</taxon>
    </lineage>
</organism>
<keyword evidence="4" id="KW-0272">Extracellular matrix</keyword>
<dbReference type="GO" id="GO:0030020">
    <property type="term" value="F:extracellular matrix structural constituent conferring tensile strength"/>
    <property type="evidence" value="ECO:0007669"/>
    <property type="project" value="TreeGrafter"/>
</dbReference>
<name>A0A8C2T762_COTJA</name>
<dbReference type="PANTHER" id="PTHR24023:SF714">
    <property type="entry name" value="COLLAGEN ALPHA-4(IV) CHAIN"/>
    <property type="match status" value="1"/>
</dbReference>
<dbReference type="InterPro" id="IPR001442">
    <property type="entry name" value="Collagen_IV_NC"/>
</dbReference>
<accession>A0A8C2T762</accession>
<reference evidence="11" key="3">
    <citation type="submission" date="2025-09" db="UniProtKB">
        <authorList>
            <consortium name="Ensembl"/>
        </authorList>
    </citation>
    <scope>IDENTIFICATION</scope>
</reference>
<evidence type="ECO:0000313" key="11">
    <source>
        <dbReference type="Ensembl" id="ENSCJPP00005009165.1"/>
    </source>
</evidence>
<evidence type="ECO:0000256" key="3">
    <source>
        <dbReference type="ARBA" id="ARBA00022525"/>
    </source>
</evidence>
<dbReference type="AlphaFoldDB" id="A0A8C2T762"/>
<reference evidence="11" key="1">
    <citation type="submission" date="2015-11" db="EMBL/GenBank/DDBJ databases">
        <authorList>
            <consortium name="International Coturnix japonica Genome Analysis Consortium"/>
            <person name="Warren W."/>
            <person name="Burt D.W."/>
            <person name="Antin P.B."/>
            <person name="Lanford R."/>
            <person name="Gros J."/>
            <person name="Wilson R.K."/>
        </authorList>
    </citation>
    <scope>NUCLEOTIDE SEQUENCE [LARGE SCALE GENOMIC DNA]</scope>
</reference>
<keyword evidence="8" id="KW-1015">Disulfide bond</keyword>
<dbReference type="FunFam" id="2.170.240.10:FF:000001">
    <property type="entry name" value="Collagen IV alpha 1 chain"/>
    <property type="match status" value="1"/>
</dbReference>
<evidence type="ECO:0000313" key="12">
    <source>
        <dbReference type="Proteomes" id="UP000694412"/>
    </source>
</evidence>
<dbReference type="PANTHER" id="PTHR24023">
    <property type="entry name" value="COLLAGEN ALPHA"/>
    <property type="match status" value="1"/>
</dbReference>
<dbReference type="GO" id="GO:0005615">
    <property type="term" value="C:extracellular space"/>
    <property type="evidence" value="ECO:0007669"/>
    <property type="project" value="TreeGrafter"/>
</dbReference>
<evidence type="ECO:0000256" key="2">
    <source>
        <dbReference type="ARBA" id="ARBA00004302"/>
    </source>
</evidence>
<evidence type="ECO:0000256" key="9">
    <source>
        <dbReference type="SAM" id="MobiDB-lite"/>
    </source>
</evidence>
<evidence type="ECO:0000256" key="6">
    <source>
        <dbReference type="ARBA" id="ARBA00022869"/>
    </source>
</evidence>